<dbReference type="SUPFAM" id="SSF47979">
    <property type="entry name" value="Iron-dependent repressor protein, dimerization domain"/>
    <property type="match status" value="1"/>
</dbReference>
<evidence type="ECO:0000313" key="1">
    <source>
        <dbReference type="EMBL" id="QHV62778.1"/>
    </source>
</evidence>
<dbReference type="GO" id="GO:0046983">
    <property type="term" value="F:protein dimerization activity"/>
    <property type="evidence" value="ECO:0007669"/>
    <property type="project" value="InterPro"/>
</dbReference>
<evidence type="ECO:0000313" key="2">
    <source>
        <dbReference type="Proteomes" id="UP000642553"/>
    </source>
</evidence>
<name>A0AAE6T9L2_9BACT</name>
<dbReference type="AlphaFoldDB" id="A0AAE6T9L2"/>
<gene>
    <name evidence="1" type="ORF">DMI76_05060</name>
</gene>
<organism evidence="1 2">
    <name type="scientific">Akkermansia massiliensis</name>
    <dbReference type="NCBI Taxonomy" id="2927224"/>
    <lineage>
        <taxon>Bacteria</taxon>
        <taxon>Pseudomonadati</taxon>
        <taxon>Verrucomicrobiota</taxon>
        <taxon>Verrucomicrobiia</taxon>
        <taxon>Verrucomicrobiales</taxon>
        <taxon>Akkermansiaceae</taxon>
        <taxon>Akkermansia</taxon>
    </lineage>
</organism>
<dbReference type="Proteomes" id="UP000642553">
    <property type="component" value="Chromosome"/>
</dbReference>
<protein>
    <submittedName>
        <fullName evidence="1">Uncharacterized protein</fullName>
    </submittedName>
</protein>
<dbReference type="GO" id="GO:0046914">
    <property type="term" value="F:transition metal ion binding"/>
    <property type="evidence" value="ECO:0007669"/>
    <property type="project" value="InterPro"/>
</dbReference>
<reference evidence="1" key="1">
    <citation type="submission" date="2018-05" db="EMBL/GenBank/DDBJ databases">
        <title>Complete genome sequnece of Akkermansia muciniphila EB-AMDK-40.</title>
        <authorList>
            <person name="Nam Y.-D."/>
            <person name="Chung W.-H."/>
            <person name="Park Y.S."/>
            <person name="Kang J."/>
        </authorList>
    </citation>
    <scope>NUCLEOTIDE SEQUENCE</scope>
    <source>
        <strain evidence="1">EB-AMDK-40</strain>
    </source>
</reference>
<accession>A0AAE6T9L2</accession>
<dbReference type="PROSITE" id="PS00626">
    <property type="entry name" value="RCC1_2"/>
    <property type="match status" value="1"/>
</dbReference>
<dbReference type="InterPro" id="IPR036421">
    <property type="entry name" value="Fe_dep_repressor_sf"/>
</dbReference>
<dbReference type="InterPro" id="IPR000408">
    <property type="entry name" value="Reg_chr_condens"/>
</dbReference>
<dbReference type="EMBL" id="CP029701">
    <property type="protein sequence ID" value="QHV62778.1"/>
    <property type="molecule type" value="Genomic_DNA"/>
</dbReference>
<sequence>MVKEFLMTVLHMAKPRAGKVACGIEHIIFLEEISRFELITDHVRKC</sequence>
<proteinExistence type="predicted"/>